<dbReference type="InterPro" id="IPR011576">
    <property type="entry name" value="Pyridox_Oxase_N"/>
</dbReference>
<proteinExistence type="predicted"/>
<organism evidence="2 3">
    <name type="scientific">Sharpea porci</name>
    <dbReference type="NCBI Taxonomy" id="2652286"/>
    <lineage>
        <taxon>Bacteria</taxon>
        <taxon>Bacillati</taxon>
        <taxon>Bacillota</taxon>
        <taxon>Erysipelotrichia</taxon>
        <taxon>Erysipelotrichales</taxon>
        <taxon>Coprobacillaceae</taxon>
        <taxon>Sharpea</taxon>
    </lineage>
</organism>
<dbReference type="AlphaFoldDB" id="A0A844FSA8"/>
<feature type="domain" description="Pyridoxamine 5'-phosphate oxidase N-terminal" evidence="1">
    <location>
        <begin position="4"/>
        <end position="93"/>
    </location>
</feature>
<comment type="caution">
    <text evidence="2">The sequence shown here is derived from an EMBL/GenBank/DDBJ whole genome shotgun (WGS) entry which is preliminary data.</text>
</comment>
<name>A0A844FSA8_9FIRM</name>
<gene>
    <name evidence="2" type="ORF">FYJ79_04605</name>
</gene>
<keyword evidence="3" id="KW-1185">Reference proteome</keyword>
<dbReference type="SUPFAM" id="SSF50475">
    <property type="entry name" value="FMN-binding split barrel"/>
    <property type="match status" value="1"/>
</dbReference>
<accession>A0A844FSA8</accession>
<dbReference type="RefSeq" id="WP_154514927.1">
    <property type="nucleotide sequence ID" value="NZ_VUNM01000007.1"/>
</dbReference>
<dbReference type="EMBL" id="VUNM01000007">
    <property type="protein sequence ID" value="MST88861.1"/>
    <property type="molecule type" value="Genomic_DNA"/>
</dbReference>
<evidence type="ECO:0000259" key="1">
    <source>
        <dbReference type="Pfam" id="PF01243"/>
    </source>
</evidence>
<evidence type="ECO:0000313" key="2">
    <source>
        <dbReference type="EMBL" id="MST88861.1"/>
    </source>
</evidence>
<dbReference type="Gene3D" id="2.30.110.10">
    <property type="entry name" value="Electron Transport, Fmn-binding Protein, Chain A"/>
    <property type="match status" value="1"/>
</dbReference>
<sequence length="134" mass="15121">MNDKEKVLAFLNDAKVWYLATVDDEGKPHVRPFGAQAILDNQLYIQTGLKKKVAKQMLAHPQIEISGMAKGKWIRLEATVVHDNRVEQEARFLDAVPSLKKMYAAGDGNTAIFYLKDAKATIYSFTEAPETYNF</sequence>
<evidence type="ECO:0000313" key="3">
    <source>
        <dbReference type="Proteomes" id="UP000442619"/>
    </source>
</evidence>
<dbReference type="InterPro" id="IPR012349">
    <property type="entry name" value="Split_barrel_FMN-bd"/>
</dbReference>
<dbReference type="Proteomes" id="UP000442619">
    <property type="component" value="Unassembled WGS sequence"/>
</dbReference>
<dbReference type="Pfam" id="PF01243">
    <property type="entry name" value="PNPOx_N"/>
    <property type="match status" value="1"/>
</dbReference>
<protein>
    <submittedName>
        <fullName evidence="2">NimC/NimA family protein</fullName>
    </submittedName>
</protein>
<reference evidence="2 3" key="1">
    <citation type="submission" date="2019-08" db="EMBL/GenBank/DDBJ databases">
        <title>In-depth cultivation of the pig gut microbiome towards novel bacterial diversity and tailored functional studies.</title>
        <authorList>
            <person name="Wylensek D."/>
            <person name="Hitch T.C.A."/>
            <person name="Clavel T."/>
        </authorList>
    </citation>
    <scope>NUCLEOTIDE SEQUENCE [LARGE SCALE GENOMIC DNA]</scope>
    <source>
        <strain evidence="2 3">CA-Schmier-601-WT-3</strain>
    </source>
</reference>